<dbReference type="AlphaFoldDB" id="A0A9J6CDT1"/>
<gene>
    <name evidence="1" type="ORF">PVAND_009459</name>
</gene>
<proteinExistence type="predicted"/>
<dbReference type="EMBL" id="JADBJN010000001">
    <property type="protein sequence ID" value="KAG5679923.1"/>
    <property type="molecule type" value="Genomic_DNA"/>
</dbReference>
<evidence type="ECO:0000313" key="2">
    <source>
        <dbReference type="Proteomes" id="UP001107558"/>
    </source>
</evidence>
<reference evidence="1" key="1">
    <citation type="submission" date="2021-03" db="EMBL/GenBank/DDBJ databases">
        <title>Chromosome level genome of the anhydrobiotic midge Polypedilum vanderplanki.</title>
        <authorList>
            <person name="Yoshida Y."/>
            <person name="Kikawada T."/>
            <person name="Gusev O."/>
        </authorList>
    </citation>
    <scope>NUCLEOTIDE SEQUENCE</scope>
    <source>
        <strain evidence="1">NIAS01</strain>
        <tissue evidence="1">Whole body or cell culture</tissue>
    </source>
</reference>
<organism evidence="1 2">
    <name type="scientific">Polypedilum vanderplanki</name>
    <name type="common">Sleeping chironomid midge</name>
    <dbReference type="NCBI Taxonomy" id="319348"/>
    <lineage>
        <taxon>Eukaryota</taxon>
        <taxon>Metazoa</taxon>
        <taxon>Ecdysozoa</taxon>
        <taxon>Arthropoda</taxon>
        <taxon>Hexapoda</taxon>
        <taxon>Insecta</taxon>
        <taxon>Pterygota</taxon>
        <taxon>Neoptera</taxon>
        <taxon>Endopterygota</taxon>
        <taxon>Diptera</taxon>
        <taxon>Nematocera</taxon>
        <taxon>Chironomoidea</taxon>
        <taxon>Chironomidae</taxon>
        <taxon>Chironominae</taxon>
        <taxon>Polypedilum</taxon>
        <taxon>Polypedilum</taxon>
    </lineage>
</organism>
<keyword evidence="2" id="KW-1185">Reference proteome</keyword>
<evidence type="ECO:0000313" key="1">
    <source>
        <dbReference type="EMBL" id="KAG5679923.1"/>
    </source>
</evidence>
<accession>A0A9J6CDT1</accession>
<name>A0A9J6CDT1_POLVA</name>
<evidence type="ECO:0008006" key="3">
    <source>
        <dbReference type="Google" id="ProtNLM"/>
    </source>
</evidence>
<sequence length="599" mass="69243">MTNKRKKISNLSDTDTEPLSKLLKTNQNGESEIQSELTKLKLFVEKNQNLKQIAWQTSFIKDFHDEIIKNGINNNNFNLFSKFLETSAILYSHKIDILYDEMLRMKLNFQNLNNATSMIKDKKRDENVTRKLNIRKNNFLTKNPEILNKSFQKLAFRDPIFAKMEESVENNVSKLLYNKLPLSNGCYNIPEISKPFWDSSNDYEENLSISEPVIISNVFITTNDTEGFNIRTTLKNYEITNLPYVDEISECIIILDSDEEMVDLNISSQQNDSAYMSDLSRNNTMQMSNTDSSDFGDIFNPLKYSSDYSLSQDLEPQVNEISTSCFKTERNLEMMPKTVVKFEYSYQSLNKFEDVSSSPSHWKFLTSTPKKKNARLHYNRQTKTYNSEVTLDYICQSRDKISNVLLKTSNNTNSPRMFESWKNIKLNDDINLENIFNSFFSSPFIDINKPICNTLMPSSSSFQDFDNELNSDCYSQDVFDNFNDTGNEISIDLNSFPSNLHLDNFKVCDIFSSKKKVINMKLINETTLTVIESECLLNYSKSINFKSVCKKSSKLLKECNENTSAAVIFQSILQNANDGKFKIASTFNNIKDFDIIFTK</sequence>
<dbReference type="Proteomes" id="UP001107558">
    <property type="component" value="Chromosome 1"/>
</dbReference>
<comment type="caution">
    <text evidence="1">The sequence shown here is derived from an EMBL/GenBank/DDBJ whole genome shotgun (WGS) entry which is preliminary data.</text>
</comment>
<protein>
    <recommendedName>
        <fullName evidence="3">Condensin complex subunit 2</fullName>
    </recommendedName>
</protein>